<dbReference type="EnsemblPlants" id="OMERI06G20370.1">
    <property type="protein sequence ID" value="OMERI06G20370.1"/>
    <property type="gene ID" value="OMERI06G20370"/>
</dbReference>
<dbReference type="Pfam" id="PF07744">
    <property type="entry name" value="SPOC"/>
    <property type="match status" value="1"/>
</dbReference>
<feature type="compositionally biased region" description="Basic and acidic residues" evidence="1">
    <location>
        <begin position="557"/>
        <end position="567"/>
    </location>
</feature>
<dbReference type="InterPro" id="IPR036575">
    <property type="entry name" value="TFIIS_cen_dom_sf"/>
</dbReference>
<evidence type="ECO:0000256" key="1">
    <source>
        <dbReference type="SAM" id="MobiDB-lite"/>
    </source>
</evidence>
<sequence>MEIPKQGQPPRVAGTPPTLPGAITHTAQVGYPAVFYNGNWGAQVPASSYLIVPMSEPPPQVGVPRPNAPSLSGSGARPLSRVSLRPPQQVLSVHTALPGMAAMMPSPSMIAGKKMAASPKVQMLKSVPFWSAGSKRPAQELLPKAQPQLFESVRSKFRETLAAALNMDSDQQCAPQSVETVSHVGSASENKQADVAGIDSVTETSALKSGQHNMLSSNSASTMSIKMSFCKAMDFAGLLTLLELLKLFLNPIQTEKSDIDEGVDVSLIEHESKRIKTDDGAAEEKKSVTQKAQILAFEIEGELFTLLGGVNKKYKEKGRSLLFNLKDKSNPVLRERVLSGDITPKRLCSMTTEELASKELSDWRLAKAEELAKMVVLPSKEVDVRRLVRKTHKGEFQVEVEETDGISVEVGIGGDLLSHVPSRPTEGQTKTDDKSVHTEEKESDNSEQNGVIVTGSNNMPSNLEHTANEKTDLMQELMVDDLKDAENLPPIMSLDEFMETLDSEPPFEDDSTQTVKDDPSSIEKTDISLKSEDFSKNMDRASASDSQLDPQTLSPQDKCESKLQSPKKDAGSILFPVEQIKEDLLLVKSSPEKANAENTDTVSQSIPESITDCKSAPDALLTHDSVWDGTIQLSLSSLTNVVAIFKSGEKTSTNEWRHFVDIKGRVRLSAFQEFLEQLPKSRSRAIMVTELRWKEGSLESGRQHLLQTIDSYIADERVGLVKPADGVELYLCPSQGKAAQILAEHLPKEHTSSLTVTGTSAIGVVVWRRPHVSPRIPARNDGSRNQSISRKQHAVIASAVPLSSKPTNERQHHGQDVVTDDVPPGFGPGVVREDDDLPEYDFVTVPNAAANVVPSRQAYRSQQQHSQAAPRRPVDHVREMVRKYGSRSTAAAQPWEEDDDDDDIPEWDPNQSNLNLQQTRHPIPQPPLPPPGPVHQQMHTYHQQHQQQQHYQSIQQYHATQESQNTLSQAYYLQSHSQQHSVPVQQLTHVQPGWQTTAQWLAAGAGAHSGLPANNVVQQYCAPATPDGSGQGYATGNQVSTPWNLQ</sequence>
<protein>
    <recommendedName>
        <fullName evidence="2">TFIIS central domain-containing protein</fullName>
    </recommendedName>
</protein>
<feature type="region of interest" description="Disordered" evidence="1">
    <location>
        <begin position="1027"/>
        <end position="1046"/>
    </location>
</feature>
<dbReference type="GO" id="GO:0005634">
    <property type="term" value="C:nucleus"/>
    <property type="evidence" value="ECO:0007669"/>
    <property type="project" value="TreeGrafter"/>
</dbReference>
<feature type="compositionally biased region" description="Polar residues" evidence="1">
    <location>
        <begin position="543"/>
        <end position="555"/>
    </location>
</feature>
<dbReference type="PROSITE" id="PS51321">
    <property type="entry name" value="TFIIS_CENTRAL"/>
    <property type="match status" value="1"/>
</dbReference>
<feature type="domain" description="TFIIS central" evidence="2">
    <location>
        <begin position="240"/>
        <end position="383"/>
    </location>
</feature>
<evidence type="ECO:0000313" key="4">
    <source>
        <dbReference type="Proteomes" id="UP000008021"/>
    </source>
</evidence>
<feature type="compositionally biased region" description="Pro residues" evidence="1">
    <location>
        <begin position="923"/>
        <end position="933"/>
    </location>
</feature>
<feature type="compositionally biased region" description="Acidic residues" evidence="1">
    <location>
        <begin position="502"/>
        <end position="511"/>
    </location>
</feature>
<feature type="compositionally biased region" description="Basic and acidic residues" evidence="1">
    <location>
        <begin position="872"/>
        <end position="882"/>
    </location>
</feature>
<dbReference type="SUPFAM" id="SSF46942">
    <property type="entry name" value="Elongation factor TFIIS domain 2"/>
    <property type="match status" value="1"/>
</dbReference>
<name>A0A0E0E3F2_9ORYZ</name>
<feature type="region of interest" description="Disordered" evidence="1">
    <location>
        <begin position="855"/>
        <end position="953"/>
    </location>
</feature>
<feature type="region of interest" description="Disordered" evidence="1">
    <location>
        <begin position="1"/>
        <end position="20"/>
    </location>
</feature>
<proteinExistence type="predicted"/>
<dbReference type="SMART" id="SM00510">
    <property type="entry name" value="TFS2M"/>
    <property type="match status" value="1"/>
</dbReference>
<feature type="compositionally biased region" description="Polar residues" evidence="1">
    <location>
        <begin position="910"/>
        <end position="920"/>
    </location>
</feature>
<feature type="region of interest" description="Disordered" evidence="1">
    <location>
        <begin position="415"/>
        <end position="464"/>
    </location>
</feature>
<feature type="region of interest" description="Disordered" evidence="1">
    <location>
        <begin position="801"/>
        <end position="825"/>
    </location>
</feature>
<feature type="compositionally biased region" description="Polar residues" evidence="1">
    <location>
        <begin position="1032"/>
        <end position="1046"/>
    </location>
</feature>
<dbReference type="GO" id="GO:0006351">
    <property type="term" value="P:DNA-templated transcription"/>
    <property type="evidence" value="ECO:0007669"/>
    <property type="project" value="InterPro"/>
</dbReference>
<dbReference type="Proteomes" id="UP000008021">
    <property type="component" value="Chromosome 6"/>
</dbReference>
<reference evidence="3" key="1">
    <citation type="submission" date="2015-04" db="UniProtKB">
        <authorList>
            <consortium name="EnsemblPlants"/>
        </authorList>
    </citation>
    <scope>IDENTIFICATION</scope>
</reference>
<organism evidence="3">
    <name type="scientific">Oryza meridionalis</name>
    <dbReference type="NCBI Taxonomy" id="40149"/>
    <lineage>
        <taxon>Eukaryota</taxon>
        <taxon>Viridiplantae</taxon>
        <taxon>Streptophyta</taxon>
        <taxon>Embryophyta</taxon>
        <taxon>Tracheophyta</taxon>
        <taxon>Spermatophyta</taxon>
        <taxon>Magnoliopsida</taxon>
        <taxon>Liliopsida</taxon>
        <taxon>Poales</taxon>
        <taxon>Poaceae</taxon>
        <taxon>BOP clade</taxon>
        <taxon>Oryzoideae</taxon>
        <taxon>Oryzeae</taxon>
        <taxon>Oryzinae</taxon>
        <taxon>Oryza</taxon>
    </lineage>
</organism>
<dbReference type="Gramene" id="OMERI06G20370.1">
    <property type="protein sequence ID" value="OMERI06G20370.1"/>
    <property type="gene ID" value="OMERI06G20370"/>
</dbReference>
<feature type="compositionally biased region" description="Basic and acidic residues" evidence="1">
    <location>
        <begin position="429"/>
        <end position="444"/>
    </location>
</feature>
<feature type="compositionally biased region" description="Polar residues" evidence="1">
    <location>
        <begin position="858"/>
        <end position="867"/>
    </location>
</feature>
<dbReference type="Pfam" id="PF07500">
    <property type="entry name" value="TFIIS_M"/>
    <property type="match status" value="1"/>
</dbReference>
<keyword evidence="4" id="KW-1185">Reference proteome</keyword>
<dbReference type="InterPro" id="IPR003618">
    <property type="entry name" value="TFIIS_cen_dom"/>
</dbReference>
<feature type="region of interest" description="Disordered" evidence="1">
    <location>
        <begin position="502"/>
        <end position="567"/>
    </location>
</feature>
<accession>A0A0E0E3F2</accession>
<feature type="compositionally biased region" description="Polar residues" evidence="1">
    <location>
        <begin position="446"/>
        <end position="464"/>
    </location>
</feature>
<evidence type="ECO:0000313" key="3">
    <source>
        <dbReference type="EnsemblPlants" id="OMERI06G20370.1"/>
    </source>
</evidence>
<feature type="compositionally biased region" description="Acidic residues" evidence="1">
    <location>
        <begin position="895"/>
        <end position="906"/>
    </location>
</feature>
<feature type="compositionally biased region" description="Basic and acidic residues" evidence="1">
    <location>
        <begin position="515"/>
        <end position="539"/>
    </location>
</feature>
<dbReference type="CDD" id="cd21538">
    <property type="entry name" value="SPOC_TFIIS"/>
    <property type="match status" value="1"/>
</dbReference>
<dbReference type="PANTHER" id="PTHR11477">
    <property type="entry name" value="TRANSCRIPTION FACTOR S-II ZINC FINGER DOMAIN-CONTAINING PROTEIN"/>
    <property type="match status" value="1"/>
</dbReference>
<reference evidence="3" key="2">
    <citation type="submission" date="2018-05" db="EMBL/GenBank/DDBJ databases">
        <title>OmerRS3 (Oryza meridionalis Reference Sequence Version 3).</title>
        <authorList>
            <person name="Zhang J."/>
            <person name="Kudrna D."/>
            <person name="Lee S."/>
            <person name="Talag J."/>
            <person name="Welchert J."/>
            <person name="Wing R.A."/>
        </authorList>
    </citation>
    <scope>NUCLEOTIDE SEQUENCE [LARGE SCALE GENOMIC DNA]</scope>
    <source>
        <strain evidence="3">cv. OR44</strain>
    </source>
</reference>
<feature type="region of interest" description="Disordered" evidence="1">
    <location>
        <begin position="59"/>
        <end position="81"/>
    </location>
</feature>
<evidence type="ECO:0000259" key="2">
    <source>
        <dbReference type="PROSITE" id="PS51321"/>
    </source>
</evidence>
<dbReference type="AlphaFoldDB" id="A0A0E0E3F2"/>
<dbReference type="Gene3D" id="1.10.472.30">
    <property type="entry name" value="Transcription elongation factor S-II, central domain"/>
    <property type="match status" value="1"/>
</dbReference>
<feature type="compositionally biased region" description="Low complexity" evidence="1">
    <location>
        <begin position="935"/>
        <end position="953"/>
    </location>
</feature>
<dbReference type="InterPro" id="IPR012921">
    <property type="entry name" value="SPOC_C"/>
</dbReference>
<dbReference type="PANTHER" id="PTHR11477:SF44">
    <property type="entry name" value="TFIIS CENTRAL DOMAIN-CONTAINING PROTEIN"/>
    <property type="match status" value="1"/>
</dbReference>